<keyword evidence="1" id="KW-0732">Signal</keyword>
<organism evidence="2 3">
    <name type="scientific">Actinomadura harenae</name>
    <dbReference type="NCBI Taxonomy" id="2483351"/>
    <lineage>
        <taxon>Bacteria</taxon>
        <taxon>Bacillati</taxon>
        <taxon>Actinomycetota</taxon>
        <taxon>Actinomycetes</taxon>
        <taxon>Streptosporangiales</taxon>
        <taxon>Thermomonosporaceae</taxon>
        <taxon>Actinomadura</taxon>
    </lineage>
</organism>
<proteinExistence type="predicted"/>
<dbReference type="EMBL" id="RFFG01000004">
    <property type="protein sequence ID" value="RMI47248.1"/>
    <property type="molecule type" value="Genomic_DNA"/>
</dbReference>
<reference evidence="2 3" key="1">
    <citation type="submission" date="2018-10" db="EMBL/GenBank/DDBJ databases">
        <title>Isolation from soil.</title>
        <authorList>
            <person name="Hu J."/>
        </authorList>
    </citation>
    <scope>NUCLEOTIDE SEQUENCE [LARGE SCALE GENOMIC DNA]</scope>
    <source>
        <strain evidence="2 3">NEAU-Ht49</strain>
    </source>
</reference>
<name>A0A3M2MIT0_9ACTN</name>
<evidence type="ECO:0008006" key="4">
    <source>
        <dbReference type="Google" id="ProtNLM"/>
    </source>
</evidence>
<comment type="caution">
    <text evidence="2">The sequence shown here is derived from an EMBL/GenBank/DDBJ whole genome shotgun (WGS) entry which is preliminary data.</text>
</comment>
<accession>A0A3M2MIT0</accession>
<dbReference type="OrthoDB" id="4375332at2"/>
<protein>
    <recommendedName>
        <fullName evidence="4">Secreted protein</fullName>
    </recommendedName>
</protein>
<evidence type="ECO:0000313" key="3">
    <source>
        <dbReference type="Proteomes" id="UP000282674"/>
    </source>
</evidence>
<sequence length="286" mass="30517">MISKRITATLTAAAVVVLAAVVPGTASADTLRLGPWKPAGSVVRPSATSNQGLASVRGKGLYFTGNGTVPDEFRAAGWGHIGDPDSARGYIFDAYQWTAADPTSKMFAVTTPSGARYQYVHPLAPGEMMNNSYAAVSPDGRWMVSGEWDTMTRLLVLPTPILNSRTPRKGGTLPLAGQIKLDRPVRDVQGCDFVSSTSLVCATDDTGTDLFPTGRQLLRIDLAQPLHGRDVTARVTSLGQVPLISECAGTFETEGVDYDRTTGLLRVAVVPPSPCDVNTTIYSFRR</sequence>
<keyword evidence="3" id="KW-1185">Reference proteome</keyword>
<dbReference type="Proteomes" id="UP000282674">
    <property type="component" value="Unassembled WGS sequence"/>
</dbReference>
<dbReference type="RefSeq" id="WP_122192814.1">
    <property type="nucleotide sequence ID" value="NZ_JBHSKC010000008.1"/>
</dbReference>
<dbReference type="AlphaFoldDB" id="A0A3M2MIT0"/>
<feature type="signal peptide" evidence="1">
    <location>
        <begin position="1"/>
        <end position="28"/>
    </location>
</feature>
<evidence type="ECO:0000313" key="2">
    <source>
        <dbReference type="EMBL" id="RMI47248.1"/>
    </source>
</evidence>
<evidence type="ECO:0000256" key="1">
    <source>
        <dbReference type="SAM" id="SignalP"/>
    </source>
</evidence>
<feature type="chain" id="PRO_5018166793" description="Secreted protein" evidence="1">
    <location>
        <begin position="29"/>
        <end position="286"/>
    </location>
</feature>
<gene>
    <name evidence="2" type="ORF">EBO15_03425</name>
</gene>